<comment type="caution">
    <text evidence="2">The sequence shown here is derived from an EMBL/GenBank/DDBJ whole genome shotgun (WGS) entry which is preliminary data.</text>
</comment>
<dbReference type="Proteomes" id="UP000605148">
    <property type="component" value="Unassembled WGS sequence"/>
</dbReference>
<evidence type="ECO:0000256" key="1">
    <source>
        <dbReference type="SAM" id="Phobius"/>
    </source>
</evidence>
<protein>
    <submittedName>
        <fullName evidence="2">Uncharacterized protein</fullName>
    </submittedName>
</protein>
<keyword evidence="1" id="KW-0472">Membrane</keyword>
<reference evidence="2" key="2">
    <citation type="submission" date="2020-09" db="EMBL/GenBank/DDBJ databases">
        <authorList>
            <person name="Sun Q."/>
            <person name="Zhou Y."/>
        </authorList>
    </citation>
    <scope>NUCLEOTIDE SEQUENCE</scope>
    <source>
        <strain evidence="2">CGMCC 1.12426</strain>
    </source>
</reference>
<name>A0A916TG91_9HYPH</name>
<organism evidence="2 3">
    <name type="scientific">Roseibium aquae</name>
    <dbReference type="NCBI Taxonomy" id="1323746"/>
    <lineage>
        <taxon>Bacteria</taxon>
        <taxon>Pseudomonadati</taxon>
        <taxon>Pseudomonadota</taxon>
        <taxon>Alphaproteobacteria</taxon>
        <taxon>Hyphomicrobiales</taxon>
        <taxon>Stappiaceae</taxon>
        <taxon>Roseibium</taxon>
    </lineage>
</organism>
<feature type="transmembrane region" description="Helical" evidence="1">
    <location>
        <begin position="6"/>
        <end position="24"/>
    </location>
</feature>
<accession>A0A916TG91</accession>
<evidence type="ECO:0000313" key="3">
    <source>
        <dbReference type="Proteomes" id="UP000605148"/>
    </source>
</evidence>
<dbReference type="RefSeq" id="WP_150495306.1">
    <property type="nucleotide sequence ID" value="NZ_BMFA01000003.1"/>
</dbReference>
<keyword evidence="1" id="KW-1133">Transmembrane helix</keyword>
<reference evidence="2" key="1">
    <citation type="journal article" date="2014" name="Int. J. Syst. Evol. Microbiol.">
        <title>Complete genome sequence of Corynebacterium casei LMG S-19264T (=DSM 44701T), isolated from a smear-ripened cheese.</title>
        <authorList>
            <consortium name="US DOE Joint Genome Institute (JGI-PGF)"/>
            <person name="Walter F."/>
            <person name="Albersmeier A."/>
            <person name="Kalinowski J."/>
            <person name="Ruckert C."/>
        </authorList>
    </citation>
    <scope>NUCLEOTIDE SEQUENCE</scope>
    <source>
        <strain evidence="2">CGMCC 1.12426</strain>
    </source>
</reference>
<evidence type="ECO:0000313" key="2">
    <source>
        <dbReference type="EMBL" id="GGB42789.1"/>
    </source>
</evidence>
<sequence>MGNLKRYGYVYAFAIFFIGLAVIVGRDQDIAHHFAERLVQDTLVIVDATDAAITDLKAMDVRDASEEAIALFVKAVQSPSRLLETVGDSLEDARRRMSTRHPDLFTNG</sequence>
<dbReference type="EMBL" id="BMFA01000003">
    <property type="protein sequence ID" value="GGB42789.1"/>
    <property type="molecule type" value="Genomic_DNA"/>
</dbReference>
<dbReference type="AlphaFoldDB" id="A0A916TG91"/>
<keyword evidence="1" id="KW-0812">Transmembrane</keyword>
<proteinExistence type="predicted"/>
<gene>
    <name evidence="2" type="ORF">GCM10011316_13380</name>
</gene>
<keyword evidence="3" id="KW-1185">Reference proteome</keyword>